<proteinExistence type="predicted"/>
<feature type="region of interest" description="Disordered" evidence="1">
    <location>
        <begin position="1"/>
        <end position="28"/>
    </location>
</feature>
<evidence type="ECO:0000256" key="1">
    <source>
        <dbReference type="SAM" id="MobiDB-lite"/>
    </source>
</evidence>
<gene>
    <name evidence="2" type="ORF">SDRG_10572</name>
</gene>
<dbReference type="AlphaFoldDB" id="T0RHJ4"/>
<dbReference type="VEuPathDB" id="FungiDB:SDRG_10572"/>
<evidence type="ECO:0000313" key="3">
    <source>
        <dbReference type="Proteomes" id="UP000030762"/>
    </source>
</evidence>
<protein>
    <submittedName>
        <fullName evidence="2">Uncharacterized protein</fullName>
    </submittedName>
</protein>
<dbReference type="OrthoDB" id="77973at2759"/>
<dbReference type="OMA" id="CKYREEW"/>
<dbReference type="GeneID" id="19951299"/>
<keyword evidence="3" id="KW-1185">Reference proteome</keyword>
<sequence length="374" mass="41895">MRVGSTGRGRSPAPPPLRRPTSKTRTELAPGTKALASAAQVQAMLSEVVRIGLHRAEDIATLGDRAAVATRTTILQCKYREEWRCNREDSLLDQLRTSPQLLAGAREEDECSLVAYFRRILHGMVQTIAGQAAATDDNKTPSKAQQLQRAIQLDRIIGRIEAHEPSEICREMVALSRKQLADLLVEMPEKREENAASEAQAALPLSSMVTNVVRTQATYLPSSQPSSSFERLVHAQRYAKDVRTNETLAKAHRRIVAIRRIQRCADYVRFGDDTWRGYVTGTDCGDGTRRLRTDLLQLTTPSAHAAACVIQCHLRRVLARRRVWYLKCMAAHRATRHERRLWAVRQQRHQVCSCCLRTCRGVPSLAPGHGAARQ</sequence>
<evidence type="ECO:0000313" key="2">
    <source>
        <dbReference type="EMBL" id="EQC31783.1"/>
    </source>
</evidence>
<reference evidence="2 3" key="1">
    <citation type="submission" date="2012-04" db="EMBL/GenBank/DDBJ databases">
        <title>The Genome Sequence of Saprolegnia declina VS20.</title>
        <authorList>
            <consortium name="The Broad Institute Genome Sequencing Platform"/>
            <person name="Russ C."/>
            <person name="Nusbaum C."/>
            <person name="Tyler B."/>
            <person name="van West P."/>
            <person name="Dieguez-Uribeondo J."/>
            <person name="de Bruijn I."/>
            <person name="Tripathy S."/>
            <person name="Jiang R."/>
            <person name="Young S.K."/>
            <person name="Zeng Q."/>
            <person name="Gargeya S."/>
            <person name="Fitzgerald M."/>
            <person name="Haas B."/>
            <person name="Abouelleil A."/>
            <person name="Alvarado L."/>
            <person name="Arachchi H.M."/>
            <person name="Berlin A."/>
            <person name="Chapman S.B."/>
            <person name="Goldberg J."/>
            <person name="Griggs A."/>
            <person name="Gujja S."/>
            <person name="Hansen M."/>
            <person name="Howarth C."/>
            <person name="Imamovic A."/>
            <person name="Larimer J."/>
            <person name="McCowen C."/>
            <person name="Montmayeur A."/>
            <person name="Murphy C."/>
            <person name="Neiman D."/>
            <person name="Pearson M."/>
            <person name="Priest M."/>
            <person name="Roberts A."/>
            <person name="Saif S."/>
            <person name="Shea T."/>
            <person name="Sisk P."/>
            <person name="Sykes S."/>
            <person name="Wortman J."/>
            <person name="Nusbaum C."/>
            <person name="Birren B."/>
        </authorList>
    </citation>
    <scope>NUCLEOTIDE SEQUENCE [LARGE SCALE GENOMIC DNA]</scope>
    <source>
        <strain evidence="2 3">VS20</strain>
    </source>
</reference>
<dbReference type="eggNOG" id="ENOG502SW2B">
    <property type="taxonomic scope" value="Eukaryota"/>
</dbReference>
<organism evidence="2 3">
    <name type="scientific">Saprolegnia diclina (strain VS20)</name>
    <dbReference type="NCBI Taxonomy" id="1156394"/>
    <lineage>
        <taxon>Eukaryota</taxon>
        <taxon>Sar</taxon>
        <taxon>Stramenopiles</taxon>
        <taxon>Oomycota</taxon>
        <taxon>Saprolegniomycetes</taxon>
        <taxon>Saprolegniales</taxon>
        <taxon>Saprolegniaceae</taxon>
        <taxon>Saprolegnia</taxon>
    </lineage>
</organism>
<accession>T0RHJ4</accession>
<dbReference type="RefSeq" id="XP_008614790.1">
    <property type="nucleotide sequence ID" value="XM_008616568.1"/>
</dbReference>
<dbReference type="EMBL" id="JH767167">
    <property type="protein sequence ID" value="EQC31783.1"/>
    <property type="molecule type" value="Genomic_DNA"/>
</dbReference>
<name>T0RHJ4_SAPDV</name>
<dbReference type="Proteomes" id="UP000030762">
    <property type="component" value="Unassembled WGS sequence"/>
</dbReference>
<dbReference type="InParanoid" id="T0RHJ4"/>